<gene>
    <name evidence="1" type="ORF">PPACK8108_LOCUS21432</name>
</gene>
<sequence>MKVDEDVARFSLLRLISIHLYQVGFTHVESKSLLEDIEGLVSGLLDGLAHLTYAMAQHTKRSKPNVRDMIAACSDQGIEIQHLLRIISLELPHTSDLNFQLPLAPSTIPTDPTQAFLKSDPELGEENLQQIDALTSLIKKLKKSSDCESVGGLPHLPHLPAKHSWKNTAV</sequence>
<dbReference type="GO" id="GO:0046982">
    <property type="term" value="F:protein heterodimerization activity"/>
    <property type="evidence" value="ECO:0007669"/>
    <property type="project" value="InterPro"/>
</dbReference>
<dbReference type="AlphaFoldDB" id="A0AAV0BHC4"/>
<organism evidence="1 2">
    <name type="scientific">Phakopsora pachyrhizi</name>
    <name type="common">Asian soybean rust disease fungus</name>
    <dbReference type="NCBI Taxonomy" id="170000"/>
    <lineage>
        <taxon>Eukaryota</taxon>
        <taxon>Fungi</taxon>
        <taxon>Dikarya</taxon>
        <taxon>Basidiomycota</taxon>
        <taxon>Pucciniomycotina</taxon>
        <taxon>Pucciniomycetes</taxon>
        <taxon>Pucciniales</taxon>
        <taxon>Phakopsoraceae</taxon>
        <taxon>Phakopsora</taxon>
    </lineage>
</organism>
<evidence type="ECO:0000313" key="2">
    <source>
        <dbReference type="Proteomes" id="UP001153365"/>
    </source>
</evidence>
<protein>
    <recommendedName>
        <fullName evidence="3">Bromodomain associated domain-containing protein</fullName>
    </recommendedName>
</protein>
<keyword evidence="2" id="KW-1185">Reference proteome</keyword>
<proteinExistence type="predicted"/>
<dbReference type="CDD" id="cd00076">
    <property type="entry name" value="HFD_SF"/>
    <property type="match status" value="1"/>
</dbReference>
<evidence type="ECO:0008006" key="3">
    <source>
        <dbReference type="Google" id="ProtNLM"/>
    </source>
</evidence>
<evidence type="ECO:0000313" key="1">
    <source>
        <dbReference type="EMBL" id="CAH7686735.1"/>
    </source>
</evidence>
<reference evidence="1" key="1">
    <citation type="submission" date="2022-06" db="EMBL/GenBank/DDBJ databases">
        <authorList>
            <consortium name="SYNGENTA / RWTH Aachen University"/>
        </authorList>
    </citation>
    <scope>NUCLEOTIDE SEQUENCE</scope>
</reference>
<dbReference type="InterPro" id="IPR009072">
    <property type="entry name" value="Histone-fold"/>
</dbReference>
<accession>A0AAV0BHC4</accession>
<name>A0AAV0BHC4_PHAPC</name>
<comment type="caution">
    <text evidence="1">The sequence shown here is derived from an EMBL/GenBank/DDBJ whole genome shotgun (WGS) entry which is preliminary data.</text>
</comment>
<dbReference type="Gene3D" id="1.10.20.10">
    <property type="entry name" value="Histone, subunit A"/>
    <property type="match status" value="1"/>
</dbReference>
<feature type="non-terminal residue" evidence="1">
    <location>
        <position position="170"/>
    </location>
</feature>
<dbReference type="EMBL" id="CALTRL010005810">
    <property type="protein sequence ID" value="CAH7686735.1"/>
    <property type="molecule type" value="Genomic_DNA"/>
</dbReference>
<dbReference type="Proteomes" id="UP001153365">
    <property type="component" value="Unassembled WGS sequence"/>
</dbReference>